<dbReference type="OrthoDB" id="66881at2759"/>
<protein>
    <submittedName>
        <fullName evidence="6">Monooxygenase</fullName>
    </submittedName>
</protein>
<dbReference type="Proteomes" id="UP001140217">
    <property type="component" value="Unassembled WGS sequence"/>
</dbReference>
<sequence>MGADIDVDIHGGIRLVARRIAIIGAGPAGLAAARMFLEENQHARQGGSEVPFTTVAVFERNSSVGGVWCHTADVAFRYNVPQPGAAQAAVRGCDAERAGGLPTAMYDDLRTNLPKDIMQFAGFAFPAGVPDFPSRADVLQYLRDYAAAHVLGPELALHLSTEVVDVAYSAGAAQWTCTVRSLDAAAAAGATRALPFDAVLVCAGRCRFPRIPDVPGLAALAARHPRRVIHAREYRRAADFAARSVLVVGSSSSASDISRQLSYTAAAVHVSTRPLDDLTAAFVPRFGCGCGPAAPPQIHPVVARFGPDRVLFADGSSIALPDAVIYATGYIPIFPFVAAVQPLLPGLEPRPFCTDAGPSDMYRHLVYAPNPLLAVFDVPTKTSPFPLFEYQAMYLAQVYQGNIRLPSTQHMLDAWQDALKTRSDPYFLGMDQIQYRNDIVDAVAAAAAEGRTHAPRLGHTPAHWSDLAEYTLSRRIKCLGY</sequence>
<dbReference type="InterPro" id="IPR036188">
    <property type="entry name" value="FAD/NAD-bd_sf"/>
</dbReference>
<dbReference type="PANTHER" id="PTHR23023">
    <property type="entry name" value="DIMETHYLANILINE MONOOXYGENASE"/>
    <property type="match status" value="1"/>
</dbReference>
<dbReference type="GO" id="GO:0050660">
    <property type="term" value="F:flavin adenine dinucleotide binding"/>
    <property type="evidence" value="ECO:0007669"/>
    <property type="project" value="InterPro"/>
</dbReference>
<dbReference type="GO" id="GO:0050661">
    <property type="term" value="F:NADP binding"/>
    <property type="evidence" value="ECO:0007669"/>
    <property type="project" value="InterPro"/>
</dbReference>
<reference evidence="6" key="1">
    <citation type="submission" date="2022-07" db="EMBL/GenBank/DDBJ databases">
        <title>Phylogenomic reconstructions and comparative analyses of Kickxellomycotina fungi.</title>
        <authorList>
            <person name="Reynolds N.K."/>
            <person name="Stajich J.E."/>
            <person name="Barry K."/>
            <person name="Grigoriev I.V."/>
            <person name="Crous P."/>
            <person name="Smith M.E."/>
        </authorList>
    </citation>
    <scope>NUCLEOTIDE SEQUENCE</scope>
    <source>
        <strain evidence="6">NBRC 105414</strain>
    </source>
</reference>
<evidence type="ECO:0000256" key="5">
    <source>
        <dbReference type="ARBA" id="ARBA00023002"/>
    </source>
</evidence>
<dbReference type="InterPro" id="IPR020946">
    <property type="entry name" value="Flavin_mOase-like"/>
</dbReference>
<dbReference type="PRINTS" id="PR00368">
    <property type="entry name" value="FADPNR"/>
</dbReference>
<comment type="caution">
    <text evidence="6">The sequence shown here is derived from an EMBL/GenBank/DDBJ whole genome shotgun (WGS) entry which is preliminary data.</text>
</comment>
<dbReference type="PIRSF" id="PIRSF000332">
    <property type="entry name" value="FMO"/>
    <property type="match status" value="1"/>
</dbReference>
<evidence type="ECO:0000256" key="2">
    <source>
        <dbReference type="ARBA" id="ARBA00022630"/>
    </source>
</evidence>
<accession>A0A9W8LFM5</accession>
<dbReference type="InterPro" id="IPR050346">
    <property type="entry name" value="FMO-like"/>
</dbReference>
<keyword evidence="4" id="KW-0521">NADP</keyword>
<dbReference type="GO" id="GO:0004499">
    <property type="term" value="F:N,N-dimethylaniline monooxygenase activity"/>
    <property type="evidence" value="ECO:0007669"/>
    <property type="project" value="InterPro"/>
</dbReference>
<keyword evidence="3" id="KW-0274">FAD</keyword>
<dbReference type="SUPFAM" id="SSF51905">
    <property type="entry name" value="FAD/NAD(P)-binding domain"/>
    <property type="match status" value="2"/>
</dbReference>
<evidence type="ECO:0000256" key="1">
    <source>
        <dbReference type="ARBA" id="ARBA00009183"/>
    </source>
</evidence>
<dbReference type="Pfam" id="PF00743">
    <property type="entry name" value="FMO-like"/>
    <property type="match status" value="1"/>
</dbReference>
<gene>
    <name evidence="6" type="primary">FMO1</name>
    <name evidence="6" type="ORF">H4R18_003902</name>
</gene>
<name>A0A9W8LFM5_9FUNG</name>
<dbReference type="EMBL" id="JANBUL010000169">
    <property type="protein sequence ID" value="KAJ2779640.1"/>
    <property type="molecule type" value="Genomic_DNA"/>
</dbReference>
<organism evidence="6 7">
    <name type="scientific">Coemansia javaensis</name>
    <dbReference type="NCBI Taxonomy" id="2761396"/>
    <lineage>
        <taxon>Eukaryota</taxon>
        <taxon>Fungi</taxon>
        <taxon>Fungi incertae sedis</taxon>
        <taxon>Zoopagomycota</taxon>
        <taxon>Kickxellomycotina</taxon>
        <taxon>Kickxellomycetes</taxon>
        <taxon>Kickxellales</taxon>
        <taxon>Kickxellaceae</taxon>
        <taxon>Coemansia</taxon>
    </lineage>
</organism>
<keyword evidence="2" id="KW-0285">Flavoprotein</keyword>
<dbReference type="InterPro" id="IPR000960">
    <property type="entry name" value="Flavin_mOase"/>
</dbReference>
<keyword evidence="6" id="KW-0503">Monooxygenase</keyword>
<keyword evidence="5" id="KW-0560">Oxidoreductase</keyword>
<comment type="similarity">
    <text evidence="1">Belongs to the FMO family.</text>
</comment>
<keyword evidence="7" id="KW-1185">Reference proteome</keyword>
<evidence type="ECO:0000313" key="6">
    <source>
        <dbReference type="EMBL" id="KAJ2779640.1"/>
    </source>
</evidence>
<proteinExistence type="inferred from homology"/>
<evidence type="ECO:0000313" key="7">
    <source>
        <dbReference type="Proteomes" id="UP001140217"/>
    </source>
</evidence>
<evidence type="ECO:0000256" key="4">
    <source>
        <dbReference type="ARBA" id="ARBA00022857"/>
    </source>
</evidence>
<evidence type="ECO:0000256" key="3">
    <source>
        <dbReference type="ARBA" id="ARBA00022827"/>
    </source>
</evidence>
<dbReference type="AlphaFoldDB" id="A0A9W8LFM5"/>
<dbReference type="Gene3D" id="3.50.50.60">
    <property type="entry name" value="FAD/NAD(P)-binding domain"/>
    <property type="match status" value="2"/>
</dbReference>